<dbReference type="SUPFAM" id="SSF46929">
    <property type="entry name" value="DNA helicase RuvA subunit, C-terminal domain"/>
    <property type="match status" value="1"/>
</dbReference>
<name>A0ABS4GJK2_9BACL</name>
<dbReference type="InterPro" id="IPR003583">
    <property type="entry name" value="Hlx-hairpin-Hlx_DNA-bd_motif"/>
</dbReference>
<dbReference type="SUPFAM" id="SSF50249">
    <property type="entry name" value="Nucleic acid-binding proteins"/>
    <property type="match status" value="1"/>
</dbReference>
<evidence type="ECO:0000256" key="3">
    <source>
        <dbReference type="ARBA" id="ARBA00023125"/>
    </source>
</evidence>
<dbReference type="Pfam" id="PF01330">
    <property type="entry name" value="RuvA_N"/>
    <property type="match status" value="1"/>
</dbReference>
<evidence type="ECO:0000313" key="8">
    <source>
        <dbReference type="EMBL" id="MBP1930431.1"/>
    </source>
</evidence>
<dbReference type="InterPro" id="IPR013849">
    <property type="entry name" value="DNA_helicase_Holl-junc_RuvA_I"/>
</dbReference>
<dbReference type="Pfam" id="PF14520">
    <property type="entry name" value="HHH_5"/>
    <property type="match status" value="1"/>
</dbReference>
<dbReference type="GO" id="GO:0003678">
    <property type="term" value="F:DNA helicase activity"/>
    <property type="evidence" value="ECO:0007669"/>
    <property type="project" value="UniProtKB-EC"/>
</dbReference>
<keyword evidence="1 6" id="KW-0963">Cytoplasm</keyword>
<evidence type="ECO:0000256" key="6">
    <source>
        <dbReference type="HAMAP-Rule" id="MF_00031"/>
    </source>
</evidence>
<organism evidence="8 9">
    <name type="scientific">Ammoniphilus resinae</name>
    <dbReference type="NCBI Taxonomy" id="861532"/>
    <lineage>
        <taxon>Bacteria</taxon>
        <taxon>Bacillati</taxon>
        <taxon>Bacillota</taxon>
        <taxon>Bacilli</taxon>
        <taxon>Bacillales</taxon>
        <taxon>Paenibacillaceae</taxon>
        <taxon>Aneurinibacillus group</taxon>
        <taxon>Ammoniphilus</taxon>
    </lineage>
</organism>
<keyword evidence="8" id="KW-0067">ATP-binding</keyword>
<evidence type="ECO:0000259" key="7">
    <source>
        <dbReference type="SMART" id="SM00278"/>
    </source>
</evidence>
<feature type="region of interest" description="Domain III" evidence="6">
    <location>
        <begin position="160"/>
        <end position="206"/>
    </location>
</feature>
<evidence type="ECO:0000313" key="9">
    <source>
        <dbReference type="Proteomes" id="UP001519343"/>
    </source>
</evidence>
<dbReference type="GO" id="GO:0016787">
    <property type="term" value="F:hydrolase activity"/>
    <property type="evidence" value="ECO:0007669"/>
    <property type="project" value="UniProtKB-KW"/>
</dbReference>
<sequence length="206" mass="23265">MIDFIEGQVEYIEKDCIIVLTKQGVGYQIFCPNPYEYRKMEQKRVYTHQHVREDAIQLYGFVHREQRDLFRKLLDVSGIGPRGAIVILAAATPSQIIGAVQREDIVFLTKFPGIGKKTAGRMILDLKDKLKDFGNLVNEQDWGTEEQLFAFSTDEQPASSHQEAAEALKALGYSDAEVSKVMVKLKSEKGTTEQLIKKALQLILTS</sequence>
<comment type="caution">
    <text evidence="8">The sequence shown here is derived from an EMBL/GenBank/DDBJ whole genome shotgun (WGS) entry which is preliminary data.</text>
</comment>
<feature type="domain" description="Helix-hairpin-helix DNA-binding motif class 1" evidence="7">
    <location>
        <begin position="71"/>
        <end position="90"/>
    </location>
</feature>
<comment type="function">
    <text evidence="6">The RuvA-RuvB-RuvC complex processes Holliday junction (HJ) DNA during genetic recombination and DNA repair, while the RuvA-RuvB complex plays an important role in the rescue of blocked DNA replication forks via replication fork reversal (RFR). RuvA specifically binds to HJ cruciform DNA, conferring on it an open structure. The RuvB hexamer acts as an ATP-dependent pump, pulling dsDNA into and through the RuvAB complex. HJ branch migration allows RuvC to scan DNA until it finds its consensus sequence, where it cleaves and resolves the cruciform DNA.</text>
</comment>
<dbReference type="HAMAP" id="MF_00031">
    <property type="entry name" value="DNA_HJ_migration_RuvA"/>
    <property type="match status" value="1"/>
</dbReference>
<dbReference type="Pfam" id="PF07499">
    <property type="entry name" value="RuvA_C"/>
    <property type="match status" value="1"/>
</dbReference>
<protein>
    <recommendedName>
        <fullName evidence="6">Holliday junction branch migration complex subunit RuvA</fullName>
    </recommendedName>
</protein>
<keyword evidence="4 6" id="KW-0233">DNA recombination</keyword>
<evidence type="ECO:0000256" key="5">
    <source>
        <dbReference type="ARBA" id="ARBA00023204"/>
    </source>
</evidence>
<dbReference type="NCBIfam" id="TIGR00084">
    <property type="entry name" value="ruvA"/>
    <property type="match status" value="1"/>
</dbReference>
<comment type="subcellular location">
    <subcellularLocation>
        <location evidence="6">Cytoplasm</location>
    </subcellularLocation>
</comment>
<dbReference type="SUPFAM" id="SSF47781">
    <property type="entry name" value="RuvA domain 2-like"/>
    <property type="match status" value="1"/>
</dbReference>
<dbReference type="InterPro" id="IPR036267">
    <property type="entry name" value="RuvA_C_sf"/>
</dbReference>
<evidence type="ECO:0000256" key="1">
    <source>
        <dbReference type="ARBA" id="ARBA00022490"/>
    </source>
</evidence>
<proteinExistence type="inferred from homology"/>
<dbReference type="CDD" id="cd14332">
    <property type="entry name" value="UBA_RuvA_C"/>
    <property type="match status" value="1"/>
</dbReference>
<dbReference type="Proteomes" id="UP001519343">
    <property type="component" value="Unassembled WGS sequence"/>
</dbReference>
<keyword evidence="5 6" id="KW-0234">DNA repair</keyword>
<accession>A0ABS4GJK2</accession>
<keyword evidence="8" id="KW-0378">Hydrolase</keyword>
<evidence type="ECO:0000256" key="4">
    <source>
        <dbReference type="ARBA" id="ARBA00023172"/>
    </source>
</evidence>
<dbReference type="InterPro" id="IPR000085">
    <property type="entry name" value="RuvA"/>
</dbReference>
<reference evidence="8 9" key="1">
    <citation type="submission" date="2021-03" db="EMBL/GenBank/DDBJ databases">
        <title>Genomic Encyclopedia of Type Strains, Phase IV (KMG-IV): sequencing the most valuable type-strain genomes for metagenomic binning, comparative biology and taxonomic classification.</title>
        <authorList>
            <person name="Goeker M."/>
        </authorList>
    </citation>
    <scope>NUCLEOTIDE SEQUENCE [LARGE SCALE GENOMIC DNA]</scope>
    <source>
        <strain evidence="8 9">DSM 24738</strain>
    </source>
</reference>
<comment type="caution">
    <text evidence="6">Lacks conserved residue(s) required for the propagation of feature annotation.</text>
</comment>
<dbReference type="InterPro" id="IPR011114">
    <property type="entry name" value="RuvA_C"/>
</dbReference>
<dbReference type="EMBL" id="JAGGKT010000001">
    <property type="protein sequence ID" value="MBP1930431.1"/>
    <property type="molecule type" value="Genomic_DNA"/>
</dbReference>
<comment type="domain">
    <text evidence="6">Has three domains with a flexible linker between the domains II and III and assumes an 'L' shape. Domain III is highly mobile and contacts RuvB.</text>
</comment>
<keyword evidence="8" id="KW-0347">Helicase</keyword>
<dbReference type="InterPro" id="IPR012340">
    <property type="entry name" value="NA-bd_OB-fold"/>
</dbReference>
<keyword evidence="3 6" id="KW-0238">DNA-binding</keyword>
<keyword evidence="9" id="KW-1185">Reference proteome</keyword>
<evidence type="ECO:0000256" key="2">
    <source>
        <dbReference type="ARBA" id="ARBA00022763"/>
    </source>
</evidence>
<dbReference type="SMART" id="SM00278">
    <property type="entry name" value="HhH1"/>
    <property type="match status" value="2"/>
</dbReference>
<comment type="similarity">
    <text evidence="6">Belongs to the RuvA family.</text>
</comment>
<dbReference type="Gene3D" id="1.10.8.10">
    <property type="entry name" value="DNA helicase RuvA subunit, C-terminal domain"/>
    <property type="match status" value="1"/>
</dbReference>
<feature type="domain" description="Helix-hairpin-helix DNA-binding motif class 1" evidence="7">
    <location>
        <begin position="106"/>
        <end position="125"/>
    </location>
</feature>
<keyword evidence="2 6" id="KW-0227">DNA damage</keyword>
<dbReference type="InterPro" id="IPR010994">
    <property type="entry name" value="RuvA_2-like"/>
</dbReference>
<gene>
    <name evidence="6" type="primary">ruvA</name>
    <name evidence="8" type="ORF">J2Z37_000418</name>
</gene>
<comment type="subunit">
    <text evidence="6">Homotetramer. Forms an RuvA(8)-RuvB(12)-Holliday junction (HJ) complex. HJ DNA is sandwiched between 2 RuvA tetramers; dsDNA enters through RuvA and exits via RuvB. An RuvB hexamer assembles on each DNA strand where it exits the tetramer. Each RuvB hexamer is contacted by two RuvA subunits (via domain III) on 2 adjacent RuvB subunits; this complex drives branch migration. In the full resolvosome a probable DNA-RuvA(4)-RuvB(12)-RuvC(2) complex forms which resolves the HJ.</text>
</comment>
<dbReference type="Gene3D" id="1.10.150.20">
    <property type="entry name" value="5' to 3' exonuclease, C-terminal subdomain"/>
    <property type="match status" value="1"/>
</dbReference>
<dbReference type="Gene3D" id="2.40.50.140">
    <property type="entry name" value="Nucleic acid-binding proteins"/>
    <property type="match status" value="1"/>
</dbReference>
<dbReference type="RefSeq" id="WP_209808406.1">
    <property type="nucleotide sequence ID" value="NZ_JAGGKT010000001.1"/>
</dbReference>
<keyword evidence="8" id="KW-0547">Nucleotide-binding</keyword>